<keyword evidence="3 5" id="KW-1015">Disulfide bond</keyword>
<dbReference type="Pfam" id="PF01347">
    <property type="entry name" value="Vitellogenin_N"/>
    <property type="match status" value="1"/>
</dbReference>
<proteinExistence type="predicted"/>
<keyword evidence="4" id="KW-0325">Glycoprotein</keyword>
<dbReference type="Gene3D" id="2.20.80.10">
    <property type="entry name" value="Lipovitellin-phosvitin complex, chain A, domain 4"/>
    <property type="match status" value="1"/>
</dbReference>
<dbReference type="InterPro" id="IPR015255">
    <property type="entry name" value="Vitellinogen_open_b-sht"/>
</dbReference>
<dbReference type="SMART" id="SM00638">
    <property type="entry name" value="LPD_N"/>
    <property type="match status" value="1"/>
</dbReference>
<dbReference type="STRING" id="34508.A0A4U8UY20"/>
<keyword evidence="2" id="KW-0758">Storage protein</keyword>
<sequence>MTALGGRLGNGTIWCTCQGKKRGELSMSPSSPSAAPRRCAVFRCHSKTRSALLKEASARSRHSTSPAMKWLLVFGLCAVALGSMVVWENNDQIDSGHRFIYNYSTQVASGMPLASDLHSMIRLNMHLNFVYLSRAKFVLEISDISAGILNEEMQAVDKLISMEKFERVGLDSKLLKDLKRSVFIMTDKGVITGLKFHKDESEWSKNIKRAALTLFSVDYFKAFPSRYDNRMKLDYTRETENTVEGICTTRYSHPSEIETDEWTMTKDIDFTKCAKLSDIEYDYVFAEILANKTTGPKDSLKTLHRSTTFSYIYSRALFKKINSLSTYVVPGAFKTQAADVVSTVVSSAEYITEEATRERYVENDRYYGDFESLLYYSHQDSLIEKFEMNGDEALEEGRWSPRSIDMYEMKKLMEEVAVSADDRTVGVSYKNTLRYATLVEVFRTMKMDDLESLYEKLPEIDAQFTKDLYFNLLASAGTRNTLKVLVEKTLAGKANIDELIAQVLKTINVRKPSEKQIDEVLRLCRHEILKTHQDAFQSCWLSAGSMANKWVKIGKDLNKKDVYNSEFRDLYMRARLTSEKIVALKAWGNCGLFQSLSELQKIIMDKSEKKLVRIQAIDSLRLLREKRSPKIHDILLPVFQDTEEKPEIRMSAVAMILSTIPEKSMLNHIVQTISRDSTSSDVDGNARRVEESPRAPNIVLHRVDYQPKKPSIYHQYASYFYSSEKQSGLLFNFFAIPEGLPVPTDFSYSLDALVSGDWHRHLFQYGTTFDDMDAFVKQTVDYVEKFFGYEIEESVLRGERISRKSSRDMLKDLLKNLRIKSRKTKSDEPLVVVNLRIKNFDYSVKMIDMQSIEKMVAELMRAYESRDMKKVVEYFIKDIKNIVFHMGTNNYDTMAKIPTMFGMPLIISKVWTTIADVKSNVEMRDWKKLVGGIYPMLTTTFVSKCELKTPFASLGVKSTYGMEINLPQDFTLDIPSFKEMGALENFKLSLKTPEQKLRLLSYKTLPVTFVQKKKNNVETKEIKNRLLTFRTFDEKYEKVETYANLPMVTRGHGCQMGYESPLDTLMTCPYQLEVMVEPTSHTPKEIIFSLDYTPIEEEIKTRRPRSSTWDQSDEVLDFSDSEDSELADHTRKHSVTFAIDTSNSRNENKMEVVADWKLQKQGLEASTIITRSPIRALGEKEDWKMNLRIEMKMTPLRSSILRSSNSRKLSNLATNIESSWGLKDGRQQYVKLDADFDYSKEMLESMRNSDLDPMEDINRWNQIKFKISHDLDTYPKELIYAFVQHARIENLWSTVVEPKDYETPKNELVMLIDIDRNVFSVANVTLDMPSSKIVFHDMALPIAIPKLSSTSILNAPHNIVYPTKTRECIVKESRIETFTNSIISLPNKHSKCRHVIVKDCSLGEDEFEDAEPKFAVLSKQHLRHSDKSLVILTDRIKIEAELEDSYEKKMIVKVNGKRMHKRDMQKLESIGLTLQGEELKFENADIKVVYDGKIIRSSVSSLFKSHQCGLCVVKETDSDKMFPLADNTFTDDVSIFHESYVEKVGGCADH</sequence>
<evidence type="ECO:0000256" key="4">
    <source>
        <dbReference type="ARBA" id="ARBA00023180"/>
    </source>
</evidence>
<evidence type="ECO:0000256" key="2">
    <source>
        <dbReference type="ARBA" id="ARBA00022761"/>
    </source>
</evidence>
<dbReference type="OrthoDB" id="5825149at2759"/>
<dbReference type="Pfam" id="PF09172">
    <property type="entry name" value="Vit_open_b-sht"/>
    <property type="match status" value="1"/>
</dbReference>
<accession>A0A4U8UY20</accession>
<evidence type="ECO:0008006" key="10">
    <source>
        <dbReference type="Google" id="ProtNLM"/>
    </source>
</evidence>
<dbReference type="InterPro" id="IPR001747">
    <property type="entry name" value="Vitellogenin_N"/>
</dbReference>
<comment type="caution">
    <text evidence="5">Lacks conserved residue(s) required for the propagation of feature annotation.</text>
</comment>
<dbReference type="SUPFAM" id="SSF48431">
    <property type="entry name" value="Lipovitellin-phosvitin complex, superhelical domain"/>
    <property type="match status" value="1"/>
</dbReference>
<reference evidence="8 9" key="2">
    <citation type="journal article" date="2019" name="G3 (Bethesda)">
        <title>Hybrid Assembly of the Genome of the Entomopathogenic Nematode Steinernema carpocapsae Identifies the X-Chromosome.</title>
        <authorList>
            <person name="Serra L."/>
            <person name="Macchietto M."/>
            <person name="Macias-Munoz A."/>
            <person name="McGill C.J."/>
            <person name="Rodriguez I.M."/>
            <person name="Rodriguez B."/>
            <person name="Murad R."/>
            <person name="Mortazavi A."/>
        </authorList>
    </citation>
    <scope>NUCLEOTIDE SEQUENCE [LARGE SCALE GENOMIC DNA]</scope>
    <source>
        <strain evidence="8 9">ALL</strain>
    </source>
</reference>
<dbReference type="Gene3D" id="2.30.230.10">
    <property type="entry name" value="Lipovitellin, beta-sheet shell regions, chain A"/>
    <property type="match status" value="1"/>
</dbReference>
<evidence type="ECO:0000259" key="6">
    <source>
        <dbReference type="PROSITE" id="PS51211"/>
    </source>
</evidence>
<evidence type="ECO:0000256" key="5">
    <source>
        <dbReference type="PROSITE-ProRule" id="PRU00557"/>
    </source>
</evidence>
<gene>
    <name evidence="8" type="ORF">L596_005068</name>
</gene>
<evidence type="ECO:0000256" key="1">
    <source>
        <dbReference type="ARBA" id="ARBA00022729"/>
    </source>
</evidence>
<dbReference type="InterPro" id="IPR015816">
    <property type="entry name" value="Vitellinogen_b-sht_N"/>
</dbReference>
<dbReference type="InterPro" id="IPR015819">
    <property type="entry name" value="Lipid_transp_b-sht_shell"/>
</dbReference>
<dbReference type="SMART" id="SM01169">
    <property type="entry name" value="DUF1943"/>
    <property type="match status" value="1"/>
</dbReference>
<dbReference type="PROSITE" id="PS51233">
    <property type="entry name" value="VWFD"/>
    <property type="match status" value="1"/>
</dbReference>
<dbReference type="SUPFAM" id="SSF56968">
    <property type="entry name" value="Lipovitellin-phosvitin complex, beta-sheet shell regions"/>
    <property type="match status" value="2"/>
</dbReference>
<dbReference type="Proteomes" id="UP000298663">
    <property type="component" value="Unassembled WGS sequence"/>
</dbReference>
<reference evidence="8 9" key="1">
    <citation type="journal article" date="2015" name="Genome Biol.">
        <title>Comparative genomics of Steinernema reveals deeply conserved gene regulatory networks.</title>
        <authorList>
            <person name="Dillman A.R."/>
            <person name="Macchietto M."/>
            <person name="Porter C.F."/>
            <person name="Rogers A."/>
            <person name="Williams B."/>
            <person name="Antoshechkin I."/>
            <person name="Lee M.M."/>
            <person name="Goodwin Z."/>
            <person name="Lu X."/>
            <person name="Lewis E.E."/>
            <person name="Goodrich-Blair H."/>
            <person name="Stock S.P."/>
            <person name="Adams B.J."/>
            <person name="Sternberg P.W."/>
            <person name="Mortazavi A."/>
        </authorList>
    </citation>
    <scope>NUCLEOTIDE SEQUENCE [LARGE SCALE GENOMIC DNA]</scope>
    <source>
        <strain evidence="8 9">ALL</strain>
    </source>
</reference>
<dbReference type="InterPro" id="IPR050733">
    <property type="entry name" value="Vitellogenin/Apolipophorin"/>
</dbReference>
<evidence type="ECO:0000259" key="7">
    <source>
        <dbReference type="PROSITE" id="PS51233"/>
    </source>
</evidence>
<dbReference type="EMBL" id="AZBU02000001">
    <property type="protein sequence ID" value="TMS38312.1"/>
    <property type="molecule type" value="Genomic_DNA"/>
</dbReference>
<dbReference type="GO" id="GO:0045735">
    <property type="term" value="F:nutrient reservoir activity"/>
    <property type="evidence" value="ECO:0007669"/>
    <property type="project" value="UniProtKB-KW"/>
</dbReference>
<keyword evidence="1" id="KW-0732">Signal</keyword>
<feature type="domain" description="VWFD" evidence="7">
    <location>
        <begin position="1366"/>
        <end position="1548"/>
    </location>
</feature>
<evidence type="ECO:0000313" key="8">
    <source>
        <dbReference type="EMBL" id="TMS38312.1"/>
    </source>
</evidence>
<protein>
    <recommendedName>
        <fullName evidence="10">Vitellogenin domain-containing protein</fullName>
    </recommendedName>
</protein>
<dbReference type="InterPro" id="IPR001846">
    <property type="entry name" value="VWF_type-D"/>
</dbReference>
<dbReference type="InterPro" id="IPR011030">
    <property type="entry name" value="Lipovitellin_superhlx_dom"/>
</dbReference>
<name>A0A4U8UY20_STECR</name>
<evidence type="ECO:0000313" key="9">
    <source>
        <dbReference type="Proteomes" id="UP000298663"/>
    </source>
</evidence>
<feature type="disulfide bond" evidence="5">
    <location>
        <begin position="247"/>
        <end position="273"/>
    </location>
</feature>
<feature type="domain" description="Vitellogenin" evidence="6">
    <location>
        <begin position="93"/>
        <end position="677"/>
    </location>
</feature>
<dbReference type="GO" id="GO:0005319">
    <property type="term" value="F:lipid transporter activity"/>
    <property type="evidence" value="ECO:0007669"/>
    <property type="project" value="InterPro"/>
</dbReference>
<dbReference type="Gene3D" id="1.25.10.20">
    <property type="entry name" value="Vitellinogen, superhelical"/>
    <property type="match status" value="1"/>
</dbReference>
<organism evidence="8 9">
    <name type="scientific">Steinernema carpocapsae</name>
    <name type="common">Entomopathogenic nematode</name>
    <dbReference type="NCBI Taxonomy" id="34508"/>
    <lineage>
        <taxon>Eukaryota</taxon>
        <taxon>Metazoa</taxon>
        <taxon>Ecdysozoa</taxon>
        <taxon>Nematoda</taxon>
        <taxon>Chromadorea</taxon>
        <taxon>Rhabditida</taxon>
        <taxon>Tylenchina</taxon>
        <taxon>Panagrolaimomorpha</taxon>
        <taxon>Strongyloidoidea</taxon>
        <taxon>Steinernematidae</taxon>
        <taxon>Steinernema</taxon>
    </lineage>
</organism>
<dbReference type="PANTHER" id="PTHR23345">
    <property type="entry name" value="VITELLOGENIN-RELATED"/>
    <property type="match status" value="1"/>
</dbReference>
<keyword evidence="9" id="KW-1185">Reference proteome</keyword>
<dbReference type="PANTHER" id="PTHR23345:SF15">
    <property type="entry name" value="VITELLOGENIN 1-RELATED"/>
    <property type="match status" value="1"/>
</dbReference>
<dbReference type="PROSITE" id="PS51211">
    <property type="entry name" value="VITELLOGENIN"/>
    <property type="match status" value="1"/>
</dbReference>
<comment type="caution">
    <text evidence="8">The sequence shown here is derived from an EMBL/GenBank/DDBJ whole genome shotgun (WGS) entry which is preliminary data.</text>
</comment>
<evidence type="ECO:0000256" key="3">
    <source>
        <dbReference type="ARBA" id="ARBA00023157"/>
    </source>
</evidence>